<organism evidence="1 2">
    <name type="scientific">Symbiodinium natans</name>
    <dbReference type="NCBI Taxonomy" id="878477"/>
    <lineage>
        <taxon>Eukaryota</taxon>
        <taxon>Sar</taxon>
        <taxon>Alveolata</taxon>
        <taxon>Dinophyceae</taxon>
        <taxon>Suessiales</taxon>
        <taxon>Symbiodiniaceae</taxon>
        <taxon>Symbiodinium</taxon>
    </lineage>
</organism>
<name>A0A812KGI7_9DINO</name>
<dbReference type="EMBL" id="CAJNDS010000669">
    <property type="protein sequence ID" value="CAE7226813.1"/>
    <property type="molecule type" value="Genomic_DNA"/>
</dbReference>
<accession>A0A812KGI7</accession>
<dbReference type="AlphaFoldDB" id="A0A812KGI7"/>
<dbReference type="Proteomes" id="UP000604046">
    <property type="component" value="Unassembled WGS sequence"/>
</dbReference>
<keyword evidence="2" id="KW-1185">Reference proteome</keyword>
<proteinExistence type="predicted"/>
<evidence type="ECO:0000313" key="2">
    <source>
        <dbReference type="Proteomes" id="UP000604046"/>
    </source>
</evidence>
<reference evidence="1" key="1">
    <citation type="submission" date="2021-02" db="EMBL/GenBank/DDBJ databases">
        <authorList>
            <person name="Dougan E. K."/>
            <person name="Rhodes N."/>
            <person name="Thang M."/>
            <person name="Chan C."/>
        </authorList>
    </citation>
    <scope>NUCLEOTIDE SEQUENCE</scope>
</reference>
<protein>
    <submittedName>
        <fullName evidence="1">GN protein</fullName>
    </submittedName>
</protein>
<evidence type="ECO:0000313" key="1">
    <source>
        <dbReference type="EMBL" id="CAE7226813.1"/>
    </source>
</evidence>
<comment type="caution">
    <text evidence="1">The sequence shown here is derived from an EMBL/GenBank/DDBJ whole genome shotgun (WGS) entry which is preliminary data.</text>
</comment>
<sequence>MPTACEKALLELMSEDACGNENGPDPSKACTSTCKPLACGVVSACPAGSTVRVEDETGSMTIPAEDVQNIVKELSAEHTSCPCTPTRSVSQPNKTGHVQNAVKLAVGLSKGMPTACEKALLELMSEDACGNENGPDPSKACTSTCKPLACGVVSACPAGSTVRVEDETGSMTIPAEDVQNIVKELSAEHTSCPCTPTRSVSQPNRTGHVQNAVKLAVGLSKGMPTACEKALLELMSEDACGNENGPDPPQACTSTCKPLACGVVSACPAGSTVRVEDETGSMTIPAQDVQNIVKELSAEHTSCPCPAQRAPALRGAKPAYP</sequence>
<gene>
    <name evidence="1" type="primary">GN</name>
    <name evidence="1" type="ORF">SNAT2548_LOCUS8863</name>
</gene>
<dbReference type="OrthoDB" id="18431at2759"/>